<dbReference type="Pfam" id="PF00474">
    <property type="entry name" value="SSF"/>
    <property type="match status" value="1"/>
</dbReference>
<evidence type="ECO:0000256" key="1">
    <source>
        <dbReference type="ARBA" id="ARBA00004651"/>
    </source>
</evidence>
<dbReference type="PROSITE" id="PS50283">
    <property type="entry name" value="NA_SOLUT_SYMP_3"/>
    <property type="match status" value="1"/>
</dbReference>
<evidence type="ECO:0000256" key="10">
    <source>
        <dbReference type="ARBA" id="ARBA00023201"/>
    </source>
</evidence>
<dbReference type="NCBIfam" id="TIGR00813">
    <property type="entry name" value="sss"/>
    <property type="match status" value="1"/>
</dbReference>
<keyword evidence="10" id="KW-0739">Sodium transport</keyword>
<keyword evidence="6 12" id="KW-1133">Transmembrane helix</keyword>
<keyword evidence="4" id="KW-1003">Cell membrane</keyword>
<comment type="similarity">
    <text evidence="2 11">Belongs to the sodium:solute symporter (SSF) (TC 2.A.21) family.</text>
</comment>
<feature type="transmembrane region" description="Helical" evidence="12">
    <location>
        <begin position="230"/>
        <end position="252"/>
    </location>
</feature>
<evidence type="ECO:0000256" key="6">
    <source>
        <dbReference type="ARBA" id="ARBA00022989"/>
    </source>
</evidence>
<feature type="transmembrane region" description="Helical" evidence="12">
    <location>
        <begin position="431"/>
        <end position="451"/>
    </location>
</feature>
<accession>A0A517P6M1</accession>
<feature type="transmembrane region" description="Helical" evidence="12">
    <location>
        <begin position="402"/>
        <end position="425"/>
    </location>
</feature>
<feature type="transmembrane region" description="Helical" evidence="12">
    <location>
        <begin position="458"/>
        <end position="476"/>
    </location>
</feature>
<proteinExistence type="inferred from homology"/>
<keyword evidence="5 12" id="KW-0812">Transmembrane</keyword>
<dbReference type="CDD" id="cd11495">
    <property type="entry name" value="SLC5sbd_NIS-like_u3"/>
    <property type="match status" value="1"/>
</dbReference>
<evidence type="ECO:0000256" key="8">
    <source>
        <dbReference type="ARBA" id="ARBA00023065"/>
    </source>
</evidence>
<sequence length="533" mass="56565">MSGAFSGVDWTVLVVYFTATMALGFAFARRGGSSEGFTTGDRSLPGWVCGLSIFATYLSSISYLALPGKSFADNWNPFVFSLAIPLATLIAVTWFVPYYRASTEVSAYAALERRFGLWARIYVSLFYLLTQVARMGVVMYLMALPMQMLLGWDMATLILVTGVSVTIYSFVGGIAAVIWADAIQAIVLSAGAVACLAAMLWAIPGGPGTVMEVAAAGDKFSLGSWSLTEWGAPTVWVILLYGLVINLQNFGVDQSYVQRYIAADSDAAAKRSLWLGGLLYVPMSALFFFIGTTLFAYYQTRPETLTEVRAIVAEQRNAVAAPGGEPVVAADLTDADVGDRVFPYYIVTQMPAGLRGLLVAAVFAAAMSTVSTSLNSSATLILEDYYKRFLAPEAGDAAAVRVLRGATVAWGALGTGMALLLIRLTDSALDVWWMLASVFSGGIVGLFLLGMASRTNSAGAAVAVLCGLPAVAWMALSPTPLWPAALDDFRCTLHPNLTAVVGTVVILAVGFLAGIPPFGRRPEPLLPQTEAPG</sequence>
<feature type="transmembrane region" description="Helical" evidence="12">
    <location>
        <begin position="273"/>
        <end position="298"/>
    </location>
</feature>
<evidence type="ECO:0000256" key="11">
    <source>
        <dbReference type="RuleBase" id="RU362091"/>
    </source>
</evidence>
<reference evidence="13 14" key="1">
    <citation type="submission" date="2019-02" db="EMBL/GenBank/DDBJ databases">
        <title>Deep-cultivation of Planctomycetes and their phenomic and genomic characterization uncovers novel biology.</title>
        <authorList>
            <person name="Wiegand S."/>
            <person name="Jogler M."/>
            <person name="Boedeker C."/>
            <person name="Pinto D."/>
            <person name="Vollmers J."/>
            <person name="Rivas-Marin E."/>
            <person name="Kohn T."/>
            <person name="Peeters S.H."/>
            <person name="Heuer A."/>
            <person name="Rast P."/>
            <person name="Oberbeckmann S."/>
            <person name="Bunk B."/>
            <person name="Jeske O."/>
            <person name="Meyerdierks A."/>
            <person name="Storesund J.E."/>
            <person name="Kallscheuer N."/>
            <person name="Luecker S."/>
            <person name="Lage O.M."/>
            <person name="Pohl T."/>
            <person name="Merkel B.J."/>
            <person name="Hornburger P."/>
            <person name="Mueller R.-W."/>
            <person name="Bruemmer F."/>
            <person name="Labrenz M."/>
            <person name="Spormann A.M."/>
            <person name="Op den Camp H."/>
            <person name="Overmann J."/>
            <person name="Amann R."/>
            <person name="Jetten M.S.M."/>
            <person name="Mascher T."/>
            <person name="Medema M.H."/>
            <person name="Devos D.P."/>
            <person name="Kaster A.-K."/>
            <person name="Ovreas L."/>
            <person name="Rohde M."/>
            <person name="Galperin M.Y."/>
            <person name="Jogler C."/>
        </authorList>
    </citation>
    <scope>NUCLEOTIDE SEQUENCE [LARGE SCALE GENOMIC DNA]</scope>
    <source>
        <strain evidence="13 14">CA12</strain>
    </source>
</reference>
<feature type="transmembrane region" description="Helical" evidence="12">
    <location>
        <begin position="185"/>
        <end position="203"/>
    </location>
</feature>
<keyword evidence="7" id="KW-0915">Sodium</keyword>
<organism evidence="13 14">
    <name type="scientific">Alienimonas californiensis</name>
    <dbReference type="NCBI Taxonomy" id="2527989"/>
    <lineage>
        <taxon>Bacteria</taxon>
        <taxon>Pseudomonadati</taxon>
        <taxon>Planctomycetota</taxon>
        <taxon>Planctomycetia</taxon>
        <taxon>Planctomycetales</taxon>
        <taxon>Planctomycetaceae</taxon>
        <taxon>Alienimonas</taxon>
    </lineage>
</organism>
<dbReference type="Proteomes" id="UP000318741">
    <property type="component" value="Chromosome"/>
</dbReference>
<evidence type="ECO:0000256" key="9">
    <source>
        <dbReference type="ARBA" id="ARBA00023136"/>
    </source>
</evidence>
<feature type="transmembrane region" description="Helical" evidence="12">
    <location>
        <begin position="357"/>
        <end position="382"/>
    </location>
</feature>
<name>A0A517P6M1_9PLAN</name>
<dbReference type="RefSeq" id="WP_145357859.1">
    <property type="nucleotide sequence ID" value="NZ_CP036265.1"/>
</dbReference>
<feature type="transmembrane region" description="Helical" evidence="12">
    <location>
        <begin position="44"/>
        <end position="66"/>
    </location>
</feature>
<evidence type="ECO:0000256" key="7">
    <source>
        <dbReference type="ARBA" id="ARBA00023053"/>
    </source>
</evidence>
<evidence type="ECO:0000313" key="13">
    <source>
        <dbReference type="EMBL" id="QDT15019.1"/>
    </source>
</evidence>
<dbReference type="PANTHER" id="PTHR42985">
    <property type="entry name" value="SODIUM-COUPLED MONOCARBOXYLATE TRANSPORTER"/>
    <property type="match status" value="1"/>
</dbReference>
<dbReference type="PANTHER" id="PTHR42985:SF32">
    <property type="entry name" value="SODIUM IODIDE SYMPORTER"/>
    <property type="match status" value="1"/>
</dbReference>
<dbReference type="GO" id="GO:0015293">
    <property type="term" value="F:symporter activity"/>
    <property type="evidence" value="ECO:0007669"/>
    <property type="project" value="TreeGrafter"/>
</dbReference>
<evidence type="ECO:0000256" key="4">
    <source>
        <dbReference type="ARBA" id="ARBA00022475"/>
    </source>
</evidence>
<keyword evidence="3" id="KW-0813">Transport</keyword>
<comment type="subcellular location">
    <subcellularLocation>
        <location evidence="1">Cell membrane</location>
        <topology evidence="1">Multi-pass membrane protein</topology>
    </subcellularLocation>
</comment>
<dbReference type="KEGG" id="acaf:CA12_10990"/>
<dbReference type="InterPro" id="IPR038377">
    <property type="entry name" value="Na/Glc_symporter_sf"/>
</dbReference>
<dbReference type="GO" id="GO:0006814">
    <property type="term" value="P:sodium ion transport"/>
    <property type="evidence" value="ECO:0007669"/>
    <property type="project" value="UniProtKB-KW"/>
</dbReference>
<evidence type="ECO:0000256" key="5">
    <source>
        <dbReference type="ARBA" id="ARBA00022692"/>
    </source>
</evidence>
<keyword evidence="9 12" id="KW-0472">Membrane</keyword>
<dbReference type="Gene3D" id="1.20.1730.10">
    <property type="entry name" value="Sodium/glucose cotransporter"/>
    <property type="match status" value="1"/>
</dbReference>
<evidence type="ECO:0000256" key="2">
    <source>
        <dbReference type="ARBA" id="ARBA00006434"/>
    </source>
</evidence>
<dbReference type="AlphaFoldDB" id="A0A517P6M1"/>
<evidence type="ECO:0000256" key="3">
    <source>
        <dbReference type="ARBA" id="ARBA00022448"/>
    </source>
</evidence>
<evidence type="ECO:0000256" key="12">
    <source>
        <dbReference type="SAM" id="Phobius"/>
    </source>
</evidence>
<gene>
    <name evidence="13" type="primary">sglT_1</name>
    <name evidence="13" type="ORF">CA12_10990</name>
</gene>
<keyword evidence="14" id="KW-1185">Reference proteome</keyword>
<feature type="transmembrane region" description="Helical" evidence="12">
    <location>
        <begin position="12"/>
        <end position="32"/>
    </location>
</feature>
<protein>
    <submittedName>
        <fullName evidence="13">Sodium/glucose cotransporter</fullName>
    </submittedName>
</protein>
<dbReference type="InterPro" id="IPR001734">
    <property type="entry name" value="Na/solute_symporter"/>
</dbReference>
<feature type="transmembrane region" description="Helical" evidence="12">
    <location>
        <begin position="154"/>
        <end position="178"/>
    </location>
</feature>
<feature type="transmembrane region" description="Helical" evidence="12">
    <location>
        <begin position="117"/>
        <end position="142"/>
    </location>
</feature>
<evidence type="ECO:0000313" key="14">
    <source>
        <dbReference type="Proteomes" id="UP000318741"/>
    </source>
</evidence>
<keyword evidence="8" id="KW-0406">Ion transport</keyword>
<feature type="transmembrane region" description="Helical" evidence="12">
    <location>
        <begin position="496"/>
        <end position="515"/>
    </location>
</feature>
<dbReference type="GO" id="GO:0005886">
    <property type="term" value="C:plasma membrane"/>
    <property type="evidence" value="ECO:0007669"/>
    <property type="project" value="UniProtKB-SubCell"/>
</dbReference>
<dbReference type="InterPro" id="IPR051163">
    <property type="entry name" value="Sodium:Solute_Symporter_SSF"/>
</dbReference>
<dbReference type="EMBL" id="CP036265">
    <property type="protein sequence ID" value="QDT15019.1"/>
    <property type="molecule type" value="Genomic_DNA"/>
</dbReference>
<dbReference type="OrthoDB" id="9810181at2"/>
<feature type="transmembrane region" description="Helical" evidence="12">
    <location>
        <begin position="78"/>
        <end position="96"/>
    </location>
</feature>